<dbReference type="WBParaSite" id="HCON_00178180-00001">
    <property type="protein sequence ID" value="HCON_00178180-00001"/>
    <property type="gene ID" value="HCON_00178180"/>
</dbReference>
<dbReference type="AlphaFoldDB" id="A0A7I4Z2A0"/>
<reference evidence="2" key="1">
    <citation type="submission" date="2020-12" db="UniProtKB">
        <authorList>
            <consortium name="WormBaseParasite"/>
        </authorList>
    </citation>
    <scope>IDENTIFICATION</scope>
    <source>
        <strain evidence="2">MHco3</strain>
    </source>
</reference>
<dbReference type="Proteomes" id="UP000025227">
    <property type="component" value="Unplaced"/>
</dbReference>
<evidence type="ECO:0000313" key="2">
    <source>
        <dbReference type="WBParaSite" id="HCON_00178180-00001"/>
    </source>
</evidence>
<protein>
    <submittedName>
        <fullName evidence="2">Reverse transcriptase domain-containing protein</fullName>
    </submittedName>
</protein>
<accession>A0A7I4Z2A0</accession>
<organism evidence="1 2">
    <name type="scientific">Haemonchus contortus</name>
    <name type="common">Barber pole worm</name>
    <dbReference type="NCBI Taxonomy" id="6289"/>
    <lineage>
        <taxon>Eukaryota</taxon>
        <taxon>Metazoa</taxon>
        <taxon>Ecdysozoa</taxon>
        <taxon>Nematoda</taxon>
        <taxon>Chromadorea</taxon>
        <taxon>Rhabditida</taxon>
        <taxon>Rhabditina</taxon>
        <taxon>Rhabditomorpha</taxon>
        <taxon>Strongyloidea</taxon>
        <taxon>Trichostrongylidae</taxon>
        <taxon>Haemonchus</taxon>
    </lineage>
</organism>
<sequence length="142" mass="15960">MKTGTTPGPDKILADLLRAGGFPISLLSVLYKLFRKIILTRISQTLGEAHPVEQAGFRIEFSCLDHIQALAMVIEVCQEIRMPLVLTFVDYEKLLTPSIRMPSCQHWSIKEWTLPTLADRSSRCSATVKLSQRPLLIPIEKA</sequence>
<evidence type="ECO:0000313" key="1">
    <source>
        <dbReference type="Proteomes" id="UP000025227"/>
    </source>
</evidence>
<name>A0A7I4Z2A0_HAECO</name>
<proteinExistence type="predicted"/>
<keyword evidence="1" id="KW-1185">Reference proteome</keyword>
<dbReference type="OrthoDB" id="410104at2759"/>